<evidence type="ECO:0000259" key="1">
    <source>
        <dbReference type="Pfam" id="PF12323"/>
    </source>
</evidence>
<evidence type="ECO:0000313" key="3">
    <source>
        <dbReference type="Proteomes" id="UP000606776"/>
    </source>
</evidence>
<feature type="domain" description="Transposase putative helix-turn-helix" evidence="1">
    <location>
        <begin position="1"/>
        <end position="44"/>
    </location>
</feature>
<protein>
    <submittedName>
        <fullName evidence="2">Helix-turn-helix domain-containing protein</fullName>
    </submittedName>
</protein>
<gene>
    <name evidence="2" type="ORF">IQ227_26040</name>
</gene>
<name>A0ABR9VLK3_9CYAN</name>
<feature type="non-terminal residue" evidence="2">
    <location>
        <position position="49"/>
    </location>
</feature>
<keyword evidence="3" id="KW-1185">Reference proteome</keyword>
<accession>A0ABR9VLK3</accession>
<sequence>MLLSIKTKLKLNKTQEILMAKHAGIARFTYNWGLATWASLHKDGLKPNK</sequence>
<dbReference type="Pfam" id="PF12323">
    <property type="entry name" value="HTH_OrfB_IS605"/>
    <property type="match status" value="1"/>
</dbReference>
<evidence type="ECO:0000313" key="2">
    <source>
        <dbReference type="EMBL" id="MBE9239369.1"/>
    </source>
</evidence>
<dbReference type="RefSeq" id="WP_193944471.1">
    <property type="nucleotide sequence ID" value="NZ_JADEWB010000359.1"/>
</dbReference>
<comment type="caution">
    <text evidence="2">The sequence shown here is derived from an EMBL/GenBank/DDBJ whole genome shotgun (WGS) entry which is preliminary data.</text>
</comment>
<proteinExistence type="predicted"/>
<reference evidence="2 3" key="1">
    <citation type="submission" date="2020-10" db="EMBL/GenBank/DDBJ databases">
        <authorList>
            <person name="Castelo-Branco R."/>
            <person name="Eusebio N."/>
            <person name="Adriana R."/>
            <person name="Vieira A."/>
            <person name="Brugerolle De Fraissinette N."/>
            <person name="Rezende De Castro R."/>
            <person name="Schneider M.P."/>
            <person name="Vasconcelos V."/>
            <person name="Leao P.N."/>
        </authorList>
    </citation>
    <scope>NUCLEOTIDE SEQUENCE [LARGE SCALE GENOMIC DNA]</scope>
    <source>
        <strain evidence="2 3">LEGE 00250</strain>
    </source>
</reference>
<dbReference type="Proteomes" id="UP000606776">
    <property type="component" value="Unassembled WGS sequence"/>
</dbReference>
<organism evidence="2 3">
    <name type="scientific">Sphaerospermopsis aphanizomenoides LEGE 00250</name>
    <dbReference type="NCBI Taxonomy" id="2777972"/>
    <lineage>
        <taxon>Bacteria</taxon>
        <taxon>Bacillati</taxon>
        <taxon>Cyanobacteriota</taxon>
        <taxon>Cyanophyceae</taxon>
        <taxon>Nostocales</taxon>
        <taxon>Aphanizomenonaceae</taxon>
        <taxon>Sphaerospermopsis</taxon>
        <taxon>Sphaerospermopsis aphanizomenoides</taxon>
    </lineage>
</organism>
<dbReference type="EMBL" id="JADEWB010000359">
    <property type="protein sequence ID" value="MBE9239369.1"/>
    <property type="molecule type" value="Genomic_DNA"/>
</dbReference>
<dbReference type="InterPro" id="IPR021027">
    <property type="entry name" value="Transposase_put_HTH"/>
</dbReference>